<evidence type="ECO:0000256" key="4">
    <source>
        <dbReference type="ARBA" id="ARBA00022989"/>
    </source>
</evidence>
<gene>
    <name evidence="8" type="primary">yohD</name>
    <name evidence="8" type="ORF">GCM10007315_31680</name>
</gene>
<proteinExistence type="predicted"/>
<keyword evidence="4 6" id="KW-1133">Transmembrane helix</keyword>
<feature type="domain" description="VTT" evidence="7">
    <location>
        <begin position="29"/>
        <end position="151"/>
    </location>
</feature>
<evidence type="ECO:0000256" key="6">
    <source>
        <dbReference type="SAM" id="Phobius"/>
    </source>
</evidence>
<keyword evidence="2" id="KW-1003">Cell membrane</keyword>
<dbReference type="RefSeq" id="WP_189412883.1">
    <property type="nucleotide sequence ID" value="NZ_BMYJ01000011.1"/>
</dbReference>
<comment type="caution">
    <text evidence="8">The sequence shown here is derived from an EMBL/GenBank/DDBJ whole genome shotgun (WGS) entry which is preliminary data.</text>
</comment>
<organism evidence="8 9">
    <name type="scientific">Neogemmobacter tilapiae</name>
    <dbReference type="NCBI Taxonomy" id="875041"/>
    <lineage>
        <taxon>Bacteria</taxon>
        <taxon>Pseudomonadati</taxon>
        <taxon>Pseudomonadota</taxon>
        <taxon>Alphaproteobacteria</taxon>
        <taxon>Rhodobacterales</taxon>
        <taxon>Paracoccaceae</taxon>
        <taxon>Neogemmobacter</taxon>
    </lineage>
</organism>
<evidence type="ECO:0000256" key="2">
    <source>
        <dbReference type="ARBA" id="ARBA00022475"/>
    </source>
</evidence>
<feature type="transmembrane region" description="Helical" evidence="6">
    <location>
        <begin position="160"/>
        <end position="183"/>
    </location>
</feature>
<dbReference type="AlphaFoldDB" id="A0A918TVV8"/>
<evidence type="ECO:0000256" key="3">
    <source>
        <dbReference type="ARBA" id="ARBA00022692"/>
    </source>
</evidence>
<dbReference type="InterPro" id="IPR051311">
    <property type="entry name" value="DedA_domain"/>
</dbReference>
<keyword evidence="3 6" id="KW-0812">Transmembrane</keyword>
<sequence length="191" mass="20326">MSDLSAIPELISAYGLITLVPLAILEGPIVTIIAGWLASIGLLNPLGVLVAAVVGDLLGDLLLYGIGRGLRLDRLPYVGRWLRLPRTQLVPLVRTIRDNGTKILIIGKVTHAAGFAVLLAAGAAKMNLLQFTLINLLCNVPKSAIFVTLGYLVGEAYGRASAWLGWGSAVVFVGLLAGGFWWLMQRRAAIC</sequence>
<dbReference type="PANTHER" id="PTHR42709:SF6">
    <property type="entry name" value="UNDECAPRENYL PHOSPHATE TRANSPORTER A"/>
    <property type="match status" value="1"/>
</dbReference>
<keyword evidence="9" id="KW-1185">Reference proteome</keyword>
<evidence type="ECO:0000313" key="8">
    <source>
        <dbReference type="EMBL" id="GHC64811.1"/>
    </source>
</evidence>
<dbReference type="Proteomes" id="UP000638981">
    <property type="component" value="Unassembled WGS sequence"/>
</dbReference>
<protein>
    <submittedName>
        <fullName evidence="8">Membrane protein</fullName>
    </submittedName>
</protein>
<keyword evidence="5 6" id="KW-0472">Membrane</keyword>
<dbReference type="GO" id="GO:0005886">
    <property type="term" value="C:plasma membrane"/>
    <property type="evidence" value="ECO:0007669"/>
    <property type="project" value="UniProtKB-SubCell"/>
</dbReference>
<evidence type="ECO:0000256" key="1">
    <source>
        <dbReference type="ARBA" id="ARBA00004651"/>
    </source>
</evidence>
<evidence type="ECO:0000256" key="5">
    <source>
        <dbReference type="ARBA" id="ARBA00023136"/>
    </source>
</evidence>
<dbReference type="EMBL" id="BMYJ01000011">
    <property type="protein sequence ID" value="GHC64811.1"/>
    <property type="molecule type" value="Genomic_DNA"/>
</dbReference>
<feature type="transmembrane region" description="Helical" evidence="6">
    <location>
        <begin position="46"/>
        <end position="66"/>
    </location>
</feature>
<name>A0A918TVV8_9RHOB</name>
<reference evidence="8" key="1">
    <citation type="journal article" date="2014" name="Int. J. Syst. Evol. Microbiol.">
        <title>Complete genome sequence of Corynebacterium casei LMG S-19264T (=DSM 44701T), isolated from a smear-ripened cheese.</title>
        <authorList>
            <consortium name="US DOE Joint Genome Institute (JGI-PGF)"/>
            <person name="Walter F."/>
            <person name="Albersmeier A."/>
            <person name="Kalinowski J."/>
            <person name="Ruckert C."/>
        </authorList>
    </citation>
    <scope>NUCLEOTIDE SEQUENCE</scope>
    <source>
        <strain evidence="8">KCTC 23310</strain>
    </source>
</reference>
<feature type="transmembrane region" description="Helical" evidence="6">
    <location>
        <begin position="103"/>
        <end position="121"/>
    </location>
</feature>
<dbReference type="InterPro" id="IPR032816">
    <property type="entry name" value="VTT_dom"/>
</dbReference>
<evidence type="ECO:0000313" key="9">
    <source>
        <dbReference type="Proteomes" id="UP000638981"/>
    </source>
</evidence>
<dbReference type="Pfam" id="PF09335">
    <property type="entry name" value="VTT_dom"/>
    <property type="match status" value="1"/>
</dbReference>
<comment type="subcellular location">
    <subcellularLocation>
        <location evidence="1">Cell membrane</location>
        <topology evidence="1">Multi-pass membrane protein</topology>
    </subcellularLocation>
</comment>
<accession>A0A918TVV8</accession>
<feature type="transmembrane region" description="Helical" evidence="6">
    <location>
        <begin position="12"/>
        <end position="39"/>
    </location>
</feature>
<dbReference type="PANTHER" id="PTHR42709">
    <property type="entry name" value="ALKALINE PHOSPHATASE LIKE PROTEIN"/>
    <property type="match status" value="1"/>
</dbReference>
<evidence type="ECO:0000259" key="7">
    <source>
        <dbReference type="Pfam" id="PF09335"/>
    </source>
</evidence>
<reference evidence="8" key="2">
    <citation type="submission" date="2020-09" db="EMBL/GenBank/DDBJ databases">
        <authorList>
            <person name="Sun Q."/>
            <person name="Kim S."/>
        </authorList>
    </citation>
    <scope>NUCLEOTIDE SEQUENCE</scope>
    <source>
        <strain evidence="8">KCTC 23310</strain>
    </source>
</reference>